<proteinExistence type="predicted"/>
<dbReference type="Proteomes" id="UP000265520">
    <property type="component" value="Unassembled WGS sequence"/>
</dbReference>
<dbReference type="EMBL" id="LXQA011168741">
    <property type="protein sequence ID" value="MCI87538.1"/>
    <property type="molecule type" value="Genomic_DNA"/>
</dbReference>
<evidence type="ECO:0000313" key="1">
    <source>
        <dbReference type="EMBL" id="MCI87538.1"/>
    </source>
</evidence>
<dbReference type="AlphaFoldDB" id="A0A392VGK5"/>
<feature type="non-terminal residue" evidence="1">
    <location>
        <position position="1"/>
    </location>
</feature>
<protein>
    <submittedName>
        <fullName evidence="1">Uncharacterized protein</fullName>
    </submittedName>
</protein>
<name>A0A392VGK5_9FABA</name>
<organism evidence="1 2">
    <name type="scientific">Trifolium medium</name>
    <dbReference type="NCBI Taxonomy" id="97028"/>
    <lineage>
        <taxon>Eukaryota</taxon>
        <taxon>Viridiplantae</taxon>
        <taxon>Streptophyta</taxon>
        <taxon>Embryophyta</taxon>
        <taxon>Tracheophyta</taxon>
        <taxon>Spermatophyta</taxon>
        <taxon>Magnoliopsida</taxon>
        <taxon>eudicotyledons</taxon>
        <taxon>Gunneridae</taxon>
        <taxon>Pentapetalae</taxon>
        <taxon>rosids</taxon>
        <taxon>fabids</taxon>
        <taxon>Fabales</taxon>
        <taxon>Fabaceae</taxon>
        <taxon>Papilionoideae</taxon>
        <taxon>50 kb inversion clade</taxon>
        <taxon>NPAAA clade</taxon>
        <taxon>Hologalegina</taxon>
        <taxon>IRL clade</taxon>
        <taxon>Trifolieae</taxon>
        <taxon>Trifolium</taxon>
    </lineage>
</organism>
<accession>A0A392VGK5</accession>
<reference evidence="1 2" key="1">
    <citation type="journal article" date="2018" name="Front. Plant Sci.">
        <title>Red Clover (Trifolium pratense) and Zigzag Clover (T. medium) - A Picture of Genomic Similarities and Differences.</title>
        <authorList>
            <person name="Dluhosova J."/>
            <person name="Istvanek J."/>
            <person name="Nedelnik J."/>
            <person name="Repkova J."/>
        </authorList>
    </citation>
    <scope>NUCLEOTIDE SEQUENCE [LARGE SCALE GENOMIC DNA]</scope>
    <source>
        <strain evidence="2">cv. 10/8</strain>
        <tissue evidence="1">Leaf</tissue>
    </source>
</reference>
<keyword evidence="2" id="KW-1185">Reference proteome</keyword>
<evidence type="ECO:0000313" key="2">
    <source>
        <dbReference type="Proteomes" id="UP000265520"/>
    </source>
</evidence>
<comment type="caution">
    <text evidence="1">The sequence shown here is derived from an EMBL/GenBank/DDBJ whole genome shotgun (WGS) entry which is preliminary data.</text>
</comment>
<sequence length="24" mass="2624">VVIELVVQKGSVAELVDSEQRRLG</sequence>